<keyword evidence="2" id="KW-1185">Reference proteome</keyword>
<organism evidence="1 2">
    <name type="scientific">Pochonia chlamydosporia 170</name>
    <dbReference type="NCBI Taxonomy" id="1380566"/>
    <lineage>
        <taxon>Eukaryota</taxon>
        <taxon>Fungi</taxon>
        <taxon>Dikarya</taxon>
        <taxon>Ascomycota</taxon>
        <taxon>Pezizomycotina</taxon>
        <taxon>Sordariomycetes</taxon>
        <taxon>Hypocreomycetidae</taxon>
        <taxon>Hypocreales</taxon>
        <taxon>Clavicipitaceae</taxon>
        <taxon>Pochonia</taxon>
    </lineage>
</organism>
<dbReference type="Pfam" id="PF06089">
    <property type="entry name" value="Asparaginase_II"/>
    <property type="match status" value="1"/>
</dbReference>
<dbReference type="KEGG" id="pchm:VFPPC_10018"/>
<evidence type="ECO:0000313" key="1">
    <source>
        <dbReference type="EMBL" id="OAQ59924.1"/>
    </source>
</evidence>
<reference evidence="1 2" key="1">
    <citation type="journal article" date="2016" name="PLoS Pathog.">
        <title>Biosynthesis of antibiotic leucinostatins in bio-control fungus Purpureocillium lilacinum and their inhibition on phytophthora revealed by genome mining.</title>
        <authorList>
            <person name="Wang G."/>
            <person name="Liu Z."/>
            <person name="Lin R."/>
            <person name="Li E."/>
            <person name="Mao Z."/>
            <person name="Ling J."/>
            <person name="Yang Y."/>
            <person name="Yin W.B."/>
            <person name="Xie B."/>
        </authorList>
    </citation>
    <scope>NUCLEOTIDE SEQUENCE [LARGE SCALE GENOMIC DNA]</scope>
    <source>
        <strain evidence="1">170</strain>
    </source>
</reference>
<dbReference type="AlphaFoldDB" id="A0A179F3D0"/>
<gene>
    <name evidence="1" type="ORF">VFPPC_10018</name>
</gene>
<dbReference type="RefSeq" id="XP_018137885.1">
    <property type="nucleotide sequence ID" value="XM_018288461.1"/>
</dbReference>
<dbReference type="PANTHER" id="PTHR42110:SF1">
    <property type="entry name" value="L-ASPARAGINASE, PUTATIVE (AFU_ORTHOLOGUE AFUA_3G11890)-RELATED"/>
    <property type="match status" value="1"/>
</dbReference>
<comment type="caution">
    <text evidence="1">The sequence shown here is derived from an EMBL/GenBank/DDBJ whole genome shotgun (WGS) entry which is preliminary data.</text>
</comment>
<sequence length="357" mass="38354">MTRPNLDDDYIVCDRNGIIENRHLIHAAVVDSNGKLLFSIGNPSRLTLIRSSVKPAQALAVAESGAFQKYGFEEKDIALCCASHSSEEGHISRARSMLAKSGCDESHLRCGGHPALTPQMNNAWIKSGFVATPVFSNCSGKHAAFLAAAKAIGRSTDGYHQLEHPIQQRVKEIVEDLTGLSPDEVKWGVDGCNMAAPAVPLQSLAVLNAEFANAADLVAQGGDVSPRRREMARIFNAMSSYPEMVGGEGRFCTLLMKAFNGHLIGKVGADACYGIGVRASHVPKRLGIDGPIGIAVKVEDGNMDVLYAAVAELLDRLDLGTKEMRSVLDGFHYKTILNTAGVVTGEYAFPFLLKMEV</sequence>
<accession>A0A179F3D0</accession>
<dbReference type="Proteomes" id="UP000078397">
    <property type="component" value="Unassembled WGS sequence"/>
</dbReference>
<dbReference type="OrthoDB" id="2588474at2759"/>
<dbReference type="InterPro" id="IPR010349">
    <property type="entry name" value="Asparaginase_II"/>
</dbReference>
<proteinExistence type="predicted"/>
<protein>
    <submittedName>
        <fullName evidence="1">Thermolabile L-asparaginase</fullName>
    </submittedName>
</protein>
<name>A0A179F3D0_METCM</name>
<dbReference type="EMBL" id="LSBJ02000004">
    <property type="protein sequence ID" value="OAQ59924.1"/>
    <property type="molecule type" value="Genomic_DNA"/>
</dbReference>
<dbReference type="PANTHER" id="PTHR42110">
    <property type="entry name" value="L-ASPARAGINASE, PUTATIVE (AFU_ORTHOLOGUE AFUA_3G11890)-RELATED"/>
    <property type="match status" value="1"/>
</dbReference>
<evidence type="ECO:0000313" key="2">
    <source>
        <dbReference type="Proteomes" id="UP000078397"/>
    </source>
</evidence>
<dbReference type="GeneID" id="28852455"/>